<dbReference type="InterPro" id="IPR003593">
    <property type="entry name" value="AAA+_ATPase"/>
</dbReference>
<feature type="domain" description="AAA+ ATPase" evidence="12">
    <location>
        <begin position="146"/>
        <end position="277"/>
    </location>
</feature>
<dbReference type="PANTHER" id="PTHR30050">
    <property type="entry name" value="CHROMOSOMAL REPLICATION INITIATOR PROTEIN DNAA"/>
    <property type="match status" value="1"/>
</dbReference>
<dbReference type="GO" id="GO:0006270">
    <property type="term" value="P:DNA replication initiation"/>
    <property type="evidence" value="ECO:0007669"/>
    <property type="project" value="UniProtKB-UniRule"/>
</dbReference>
<sequence length="449" mass="52751">MSLLIWEQCLQHLKKQLTPAEFSIWIRPLKAKIHNNFLHLYAPNNFVLNWIKKKYIKNLKQLLNKFCLMKPPCIILQIIPYEKEIKICSNSSNIFEKKNYNFTKKNIFNNKTNINKKYTFKNFIEGKTNQIAKYSAYQIADKLHHSYNPLFIYGNTGLGKTHLLHAIGNFILSKKILKKVIYIHSEKFVQNMVKSLKNNSIEEFKNYYRSVNILLIDDIQFFSKKERSQEELFHTFNTLFDGNHNIVLTSDCYPQKLTGVAQRLKSRFGWGVTVAIDPPDFKTRIAILLQKAYIKNISLPYDVAKFIAKKLFLNVRELEGALNNLKIHSIFIQKPITIKLAKNILKDHLQIQKKKITIKKIHEKVAEYYNITIMDLLSKKRSRSITYPRQIAISLTKKLTDYSLPEIGNFFGGRDHTTILHACRKIKNLKKKNHEILKDFKNLLYKLSL</sequence>
<evidence type="ECO:0000256" key="2">
    <source>
        <dbReference type="ARBA" id="ARBA00022490"/>
    </source>
</evidence>
<dbReference type="GO" id="GO:0006275">
    <property type="term" value="P:regulation of DNA replication"/>
    <property type="evidence" value="ECO:0007669"/>
    <property type="project" value="UniProtKB-UniRule"/>
</dbReference>
<dbReference type="Gene3D" id="3.30.300.180">
    <property type="match status" value="1"/>
</dbReference>
<dbReference type="AlphaFoldDB" id="A0A160SYJ9"/>
<evidence type="ECO:0000256" key="7">
    <source>
        <dbReference type="ARBA" id="ARBA00023125"/>
    </source>
</evidence>
<dbReference type="FunFam" id="3.40.50.300:FF:000668">
    <property type="entry name" value="Chromosomal replication initiator protein DnaA"/>
    <property type="match status" value="1"/>
</dbReference>
<gene>
    <name evidence="8 14" type="primary">dnaA</name>
    <name evidence="14" type="ORF">BTSPAZIEG_0004</name>
</gene>
<evidence type="ECO:0000256" key="10">
    <source>
        <dbReference type="RuleBase" id="RU000577"/>
    </source>
</evidence>
<dbReference type="InterPro" id="IPR001957">
    <property type="entry name" value="Chromosome_initiator_DnaA"/>
</dbReference>
<dbReference type="InterPro" id="IPR027417">
    <property type="entry name" value="P-loop_NTPase"/>
</dbReference>
<dbReference type="GO" id="GO:0008289">
    <property type="term" value="F:lipid binding"/>
    <property type="evidence" value="ECO:0007669"/>
    <property type="project" value="UniProtKB-KW"/>
</dbReference>
<accession>A0A160SYJ9</accession>
<feature type="binding site" evidence="8">
    <location>
        <position position="159"/>
    </location>
    <ligand>
        <name>ATP</name>
        <dbReference type="ChEBI" id="CHEBI:30616"/>
    </ligand>
</feature>
<dbReference type="GO" id="GO:0005886">
    <property type="term" value="C:plasma membrane"/>
    <property type="evidence" value="ECO:0007669"/>
    <property type="project" value="TreeGrafter"/>
</dbReference>
<feature type="binding site" evidence="8">
    <location>
        <position position="157"/>
    </location>
    <ligand>
        <name>ATP</name>
        <dbReference type="ChEBI" id="CHEBI:30616"/>
    </ligand>
</feature>
<evidence type="ECO:0000256" key="9">
    <source>
        <dbReference type="NCBIfam" id="TIGR00362"/>
    </source>
</evidence>
<name>A0A160SYJ9_BUCTT</name>
<organism evidence="14 15">
    <name type="scientific">Buchnera aphidicola subsp. Tuberolachnus salignus</name>
    <dbReference type="NCBI Taxonomy" id="98804"/>
    <lineage>
        <taxon>Bacteria</taxon>
        <taxon>Pseudomonadati</taxon>
        <taxon>Pseudomonadota</taxon>
        <taxon>Gammaproteobacteria</taxon>
        <taxon>Enterobacterales</taxon>
        <taxon>Erwiniaceae</taxon>
        <taxon>Buchnera</taxon>
    </lineage>
</organism>
<comment type="subunit">
    <text evidence="8">Oligomerizes as a right-handed, spiral filament on DNA at oriC.</text>
</comment>
<evidence type="ECO:0000256" key="8">
    <source>
        <dbReference type="HAMAP-Rule" id="MF_00377"/>
    </source>
</evidence>
<dbReference type="InterPro" id="IPR013159">
    <property type="entry name" value="DnaA_C"/>
</dbReference>
<dbReference type="HAMAP" id="MF_00377">
    <property type="entry name" value="DnaA_bact"/>
    <property type="match status" value="1"/>
</dbReference>
<dbReference type="PROSITE" id="PS01008">
    <property type="entry name" value="DNAA"/>
    <property type="match status" value="1"/>
</dbReference>
<dbReference type="InterPro" id="IPR018312">
    <property type="entry name" value="Chromosome_initiator_DnaA_CS"/>
</dbReference>
<evidence type="ECO:0000313" key="14">
    <source>
        <dbReference type="EMBL" id="CUR52996.1"/>
    </source>
</evidence>
<dbReference type="GO" id="GO:0003688">
    <property type="term" value="F:DNA replication origin binding"/>
    <property type="evidence" value="ECO:0007669"/>
    <property type="project" value="UniProtKB-UniRule"/>
</dbReference>
<feature type="binding site" evidence="8">
    <location>
        <position position="161"/>
    </location>
    <ligand>
        <name>ATP</name>
        <dbReference type="ChEBI" id="CHEBI:30616"/>
    </ligand>
</feature>
<keyword evidence="15" id="KW-1185">Reference proteome</keyword>
<feature type="binding site" evidence="8">
    <location>
        <position position="160"/>
    </location>
    <ligand>
        <name>ATP</name>
        <dbReference type="ChEBI" id="CHEBI:30616"/>
    </ligand>
</feature>
<dbReference type="SUPFAM" id="SSF52540">
    <property type="entry name" value="P-loop containing nucleoside triphosphate hydrolases"/>
    <property type="match status" value="1"/>
</dbReference>
<evidence type="ECO:0000256" key="1">
    <source>
        <dbReference type="ARBA" id="ARBA00006583"/>
    </source>
</evidence>
<evidence type="ECO:0000259" key="13">
    <source>
        <dbReference type="SMART" id="SM00760"/>
    </source>
</evidence>
<comment type="similarity">
    <text evidence="1 8 11">Belongs to the DnaA family.</text>
</comment>
<dbReference type="CDD" id="cd00009">
    <property type="entry name" value="AAA"/>
    <property type="match status" value="1"/>
</dbReference>
<keyword evidence="4 8" id="KW-0547">Nucleotide-binding</keyword>
<comment type="caution">
    <text evidence="8">Lacks conserved residue(s) required for the propagation of feature annotation.</text>
</comment>
<keyword evidence="7 8" id="KW-0238">DNA-binding</keyword>
<keyword evidence="5 8" id="KW-0067">ATP-binding</keyword>
<keyword evidence="6 8" id="KW-0446">Lipid-binding</keyword>
<evidence type="ECO:0000256" key="4">
    <source>
        <dbReference type="ARBA" id="ARBA00022741"/>
    </source>
</evidence>
<dbReference type="PATRIC" id="fig|98804.3.peg.4"/>
<feature type="region of interest" description="Domain III, AAA+ region" evidence="8">
    <location>
        <begin position="113"/>
        <end position="329"/>
    </location>
</feature>
<dbReference type="InterPro" id="IPR024633">
    <property type="entry name" value="DnaA_N_dom"/>
</dbReference>
<dbReference type="CDD" id="cd06571">
    <property type="entry name" value="Bac_DnaA_C"/>
    <property type="match status" value="1"/>
</dbReference>
<dbReference type="PRINTS" id="PR00051">
    <property type="entry name" value="DNAA"/>
</dbReference>
<protein>
    <recommendedName>
        <fullName evidence="8 9">Chromosomal replication initiator protein DnaA</fullName>
    </recommendedName>
</protein>
<dbReference type="Pfam" id="PF11638">
    <property type="entry name" value="DnaA_N"/>
    <property type="match status" value="1"/>
</dbReference>
<comment type="subcellular location">
    <subcellularLocation>
        <location evidence="8">Cytoplasm</location>
    </subcellularLocation>
</comment>
<evidence type="ECO:0000313" key="15">
    <source>
        <dbReference type="Proteomes" id="UP000243633"/>
    </source>
</evidence>
<feature type="domain" description="Chromosomal replication initiator DnaA C-terminal" evidence="13">
    <location>
        <begin position="357"/>
        <end position="426"/>
    </location>
</feature>
<dbReference type="Proteomes" id="UP000243633">
    <property type="component" value="Chromosome 1"/>
</dbReference>
<dbReference type="Pfam" id="PF08299">
    <property type="entry name" value="Bac_DnaA_C"/>
    <property type="match status" value="1"/>
</dbReference>
<dbReference type="SMART" id="SM00382">
    <property type="entry name" value="AAA"/>
    <property type="match status" value="1"/>
</dbReference>
<dbReference type="InterPro" id="IPR013317">
    <property type="entry name" value="DnaA_dom"/>
</dbReference>
<dbReference type="RefSeq" id="WP_075472246.1">
    <property type="nucleotide sequence ID" value="NZ_LN890285.1"/>
</dbReference>
<dbReference type="InterPro" id="IPR038454">
    <property type="entry name" value="DnaA_N_sf"/>
</dbReference>
<evidence type="ECO:0000256" key="6">
    <source>
        <dbReference type="ARBA" id="ARBA00023121"/>
    </source>
</evidence>
<dbReference type="Gene3D" id="3.40.50.300">
    <property type="entry name" value="P-loop containing nucleotide triphosphate hydrolases"/>
    <property type="match status" value="1"/>
</dbReference>
<comment type="function">
    <text evidence="8 10">Plays an essential role in the initiation and regulation of chromosomal replication. ATP-DnaA binds to the origin of replication (oriC) to initiate formation of the DNA replication initiation complex once per cell cycle. Binds the DnaA box (a 9 base pair repeat at the origin) and separates the double-stranded (ds)DNA. Forms a right-handed helical filament on oriC DNA; dsDNA binds to the exterior of the filament while single-stranded (ss)DNA is stabiized in the filament's interior. The ATP-DnaA-oriC complex binds and stabilizes one strand of the AT-rich DNA unwinding element (DUE), permitting loading of DNA polymerase. After initiation quickly degrades to an ADP-DnaA complex that is not apt for DNA replication. Binds acidic phospholipids.</text>
</comment>
<dbReference type="PANTHER" id="PTHR30050:SF2">
    <property type="entry name" value="CHROMOSOMAL REPLICATION INITIATOR PROTEIN DNAA"/>
    <property type="match status" value="1"/>
</dbReference>
<dbReference type="STRING" id="98804.BTSPAZIEG_0004"/>
<dbReference type="Pfam" id="PF00308">
    <property type="entry name" value="Bac_DnaA"/>
    <property type="match status" value="1"/>
</dbReference>
<dbReference type="NCBIfam" id="TIGR00362">
    <property type="entry name" value="DnaA"/>
    <property type="match status" value="1"/>
</dbReference>
<proteinExistence type="inferred from homology"/>
<keyword evidence="3 8" id="KW-0235">DNA replication</keyword>
<dbReference type="InterPro" id="IPR010921">
    <property type="entry name" value="Trp_repressor/repl_initiator"/>
</dbReference>
<feature type="region of interest" description="Domain IV, binds dsDNA" evidence="8">
    <location>
        <begin position="330"/>
        <end position="449"/>
    </location>
</feature>
<evidence type="ECO:0000256" key="5">
    <source>
        <dbReference type="ARBA" id="ARBA00022840"/>
    </source>
</evidence>
<dbReference type="GO" id="GO:0005737">
    <property type="term" value="C:cytoplasm"/>
    <property type="evidence" value="ECO:0007669"/>
    <property type="project" value="UniProtKB-SubCell"/>
</dbReference>
<reference evidence="15" key="1">
    <citation type="submission" date="2015-10" db="EMBL/GenBank/DDBJ databases">
        <authorList>
            <person name="Manzano-Marin A."/>
            <person name="Manzano-Marin A."/>
        </authorList>
    </citation>
    <scope>NUCLEOTIDE SEQUENCE [LARGE SCALE GENOMIC DNA]</scope>
    <source>
        <strain evidence="15">BTs</strain>
    </source>
</reference>
<evidence type="ECO:0000259" key="12">
    <source>
        <dbReference type="SMART" id="SM00382"/>
    </source>
</evidence>
<dbReference type="EMBL" id="LN890285">
    <property type="protein sequence ID" value="CUR52996.1"/>
    <property type="molecule type" value="Genomic_DNA"/>
</dbReference>
<dbReference type="Gene3D" id="1.10.1750.10">
    <property type="match status" value="1"/>
</dbReference>
<evidence type="ECO:0000256" key="3">
    <source>
        <dbReference type="ARBA" id="ARBA00022705"/>
    </source>
</evidence>
<feature type="region of interest" description="Domain I, interacts with DnaA modulators" evidence="8">
    <location>
        <begin position="1"/>
        <end position="99"/>
    </location>
</feature>
<dbReference type="OrthoDB" id="9807019at2"/>
<dbReference type="GO" id="GO:0005524">
    <property type="term" value="F:ATP binding"/>
    <property type="evidence" value="ECO:0007669"/>
    <property type="project" value="UniProtKB-UniRule"/>
</dbReference>
<comment type="domain">
    <text evidence="8">Domain I is involved in oligomerization and binding regulators, domain II is flexibile and of varying length in different bacteria, domain III forms the AAA+ region, while domain IV binds dsDNA.</text>
</comment>
<dbReference type="Gene3D" id="1.10.8.60">
    <property type="match status" value="1"/>
</dbReference>
<dbReference type="InterPro" id="IPR020591">
    <property type="entry name" value="Chromosome_initiator_DnaA-like"/>
</dbReference>
<dbReference type="SUPFAM" id="SSF48295">
    <property type="entry name" value="TrpR-like"/>
    <property type="match status" value="1"/>
</dbReference>
<dbReference type="SMART" id="SM00760">
    <property type="entry name" value="Bac_DnaA_C"/>
    <property type="match status" value="1"/>
</dbReference>
<keyword evidence="2 8" id="KW-0963">Cytoplasm</keyword>
<evidence type="ECO:0000256" key="11">
    <source>
        <dbReference type="RuleBase" id="RU004227"/>
    </source>
</evidence>